<sequence>MPSYSSPQVVRVGDVRATTQGSENYLSDSTTGYGYQGWYHRHYDTPETVLPLPVKK</sequence>
<organism evidence="1 2">
    <name type="scientific">Gordonia crocea</name>
    <dbReference type="NCBI Taxonomy" id="589162"/>
    <lineage>
        <taxon>Bacteria</taxon>
        <taxon>Bacillati</taxon>
        <taxon>Actinomycetota</taxon>
        <taxon>Actinomycetes</taxon>
        <taxon>Mycobacteriales</taxon>
        <taxon>Gordoniaceae</taxon>
        <taxon>Gordonia</taxon>
    </lineage>
</organism>
<gene>
    <name evidence="1" type="ORF">nbrc107697_13850</name>
</gene>
<dbReference type="EMBL" id="BJOU01000001">
    <property type="protein sequence ID" value="GED97346.1"/>
    <property type="molecule type" value="Genomic_DNA"/>
</dbReference>
<accession>A0A7I9UWV5</accession>
<keyword evidence="2" id="KW-1185">Reference proteome</keyword>
<dbReference type="OrthoDB" id="4762684at2"/>
<dbReference type="NCBIfam" id="NF033521">
    <property type="entry name" value="lasso_leader_L3"/>
    <property type="match status" value="1"/>
</dbReference>
<protein>
    <recommendedName>
        <fullName evidence="3">Lasso RiPP family leader peptide-containing protein</fullName>
    </recommendedName>
</protein>
<reference evidence="2" key="1">
    <citation type="submission" date="2019-06" db="EMBL/GenBank/DDBJ databases">
        <title>Gordonia isolated from sludge of a wastewater treatment plant.</title>
        <authorList>
            <person name="Tamura T."/>
            <person name="Aoyama K."/>
            <person name="Kang Y."/>
            <person name="Saito S."/>
            <person name="Akiyama N."/>
            <person name="Yazawa K."/>
            <person name="Gonoi T."/>
            <person name="Mikami Y."/>
        </authorList>
    </citation>
    <scope>NUCLEOTIDE SEQUENCE [LARGE SCALE GENOMIC DNA]</scope>
    <source>
        <strain evidence="2">NBRC 107697</strain>
    </source>
</reference>
<dbReference type="Proteomes" id="UP000444980">
    <property type="component" value="Unassembled WGS sequence"/>
</dbReference>
<name>A0A7I9UWV5_9ACTN</name>
<evidence type="ECO:0008006" key="3">
    <source>
        <dbReference type="Google" id="ProtNLM"/>
    </source>
</evidence>
<evidence type="ECO:0000313" key="1">
    <source>
        <dbReference type="EMBL" id="GED97346.1"/>
    </source>
</evidence>
<comment type="caution">
    <text evidence="1">The sequence shown here is derived from an EMBL/GenBank/DDBJ whole genome shotgun (WGS) entry which is preliminary data.</text>
</comment>
<dbReference type="RefSeq" id="WP_161926682.1">
    <property type="nucleotide sequence ID" value="NZ_BJOU01000001.1"/>
</dbReference>
<evidence type="ECO:0000313" key="2">
    <source>
        <dbReference type="Proteomes" id="UP000444980"/>
    </source>
</evidence>
<dbReference type="AlphaFoldDB" id="A0A7I9UWV5"/>
<proteinExistence type="predicted"/>